<name>A0ACC0GJY4_9ERIC</name>
<evidence type="ECO:0000313" key="2">
    <source>
        <dbReference type="Proteomes" id="UP001060215"/>
    </source>
</evidence>
<comment type="caution">
    <text evidence="1">The sequence shown here is derived from an EMBL/GenBank/DDBJ whole genome shotgun (WGS) entry which is preliminary data.</text>
</comment>
<protein>
    <submittedName>
        <fullName evidence="1">G-type lectin S-receptor-like serine/threonine-protein kinase</fullName>
    </submittedName>
</protein>
<evidence type="ECO:0000313" key="1">
    <source>
        <dbReference type="EMBL" id="KAI8000849.1"/>
    </source>
</evidence>
<accession>A0ACC0GJY4</accession>
<gene>
    <name evidence="1" type="ORF">LOK49_LG09G00500</name>
</gene>
<organism evidence="1 2">
    <name type="scientific">Camellia lanceoleosa</name>
    <dbReference type="NCBI Taxonomy" id="1840588"/>
    <lineage>
        <taxon>Eukaryota</taxon>
        <taxon>Viridiplantae</taxon>
        <taxon>Streptophyta</taxon>
        <taxon>Embryophyta</taxon>
        <taxon>Tracheophyta</taxon>
        <taxon>Spermatophyta</taxon>
        <taxon>Magnoliopsida</taxon>
        <taxon>eudicotyledons</taxon>
        <taxon>Gunneridae</taxon>
        <taxon>Pentapetalae</taxon>
        <taxon>asterids</taxon>
        <taxon>Ericales</taxon>
        <taxon>Theaceae</taxon>
        <taxon>Camellia</taxon>
    </lineage>
</organism>
<proteinExistence type="predicted"/>
<dbReference type="Proteomes" id="UP001060215">
    <property type="component" value="Chromosome 8"/>
</dbReference>
<dbReference type="EMBL" id="CM045765">
    <property type="protein sequence ID" value="KAI8000849.1"/>
    <property type="molecule type" value="Genomic_DNA"/>
</dbReference>
<sequence length="846" mass="94994">MGNGIQYRIPSAFLSFPFLLFVFLAIPSQHCTASDTLTQSQQISVGQTLISSGQIFELGFFIPGNSSKQYVGIWYENIPIHVQKFVWVANRENPLTVTATDSAPSSLTIGKDGNLRLLDGMNNTVWSTNVSVHSNNSIAVLSDRGDLTLKDTVSGLILWESFNYPCDALVPGMMLGMNTKTGEKRVLSSWLTAEDPSPGKFVCGITPETPPQGFMWNGSRPYYRGGPWDGWRFIGIPDMGQGYTNGFNLLPDHQQGSVYLTMDTNNTSHLKIMILTPTGTLKIVHWDEQVKNWYVSWQAPINPCDIYGVCGPYGVCNKDGTPICECVKGFVPNSTEDWRKGNWAGGCVRKTELLCQKNTSSLASSGKAQNDGFWKLSDMKLPDHFKYLYYEDSSGCQQWCSSNCACVAYAFVTGIGCMVWDRGLMDIQQFSFSGNDLFLRLSYSELGKDKKNEKFVISFTTISGVVLLGGFMYGLHKWRANERLKRENWRKDFDMDDTMDTSRDTLQENVQSSELPIIGFDKILVATDNFSTTNKLGEGGFGPVYKGKLEDGQEVAVKRLSRHSGQGAEEFKNEIILISKLQHRNLVRLLGCCIEGEEKLLVYEYMTNKSLDTFLFDATKRVQLDWVKRFHIIEGIARGLLYLHRDSCLRVIHRDLKASNILLDDDMNPKISDFGLARTFQVTQELANTHRVVGTFGYMSPEYAMGGLFSEKSDVFSFGVLLLEMVSGMRNTSIHYHETYLNLLGYAWELCNESRASDLVDEVMVDSCSLFEVMRCTHIGLLCVQDYAADRPTMSTVVLMLSHEIDLPHPKQPTFTIQGLSNADLRSQCNKIFSMNKESLSIVEGR</sequence>
<reference evidence="1 2" key="1">
    <citation type="journal article" date="2022" name="Plant J.">
        <title>Chromosome-level genome of Camellia lanceoleosa provides a valuable resource for understanding genome evolution and self-incompatibility.</title>
        <authorList>
            <person name="Gong W."/>
            <person name="Xiao S."/>
            <person name="Wang L."/>
            <person name="Liao Z."/>
            <person name="Chang Y."/>
            <person name="Mo W."/>
            <person name="Hu G."/>
            <person name="Li W."/>
            <person name="Zhao G."/>
            <person name="Zhu H."/>
            <person name="Hu X."/>
            <person name="Ji K."/>
            <person name="Xiang X."/>
            <person name="Song Q."/>
            <person name="Yuan D."/>
            <person name="Jin S."/>
            <person name="Zhang L."/>
        </authorList>
    </citation>
    <scope>NUCLEOTIDE SEQUENCE [LARGE SCALE GENOMIC DNA]</scope>
    <source>
        <strain evidence="1">SQ_2022a</strain>
    </source>
</reference>
<keyword evidence="2" id="KW-1185">Reference proteome</keyword>